<evidence type="ECO:0000313" key="2">
    <source>
        <dbReference type="EMBL" id="RKP05107.1"/>
    </source>
</evidence>
<feature type="region of interest" description="Disordered" evidence="1">
    <location>
        <begin position="132"/>
        <end position="167"/>
    </location>
</feature>
<accession>A0A4P9XHL4</accession>
<gene>
    <name evidence="2" type="ORF">THASP1DRAFT_33058</name>
</gene>
<feature type="region of interest" description="Disordered" evidence="1">
    <location>
        <begin position="929"/>
        <end position="980"/>
    </location>
</feature>
<reference evidence="3" key="1">
    <citation type="journal article" date="2018" name="Nat. Microbiol.">
        <title>Leveraging single-cell genomics to expand the fungal tree of life.</title>
        <authorList>
            <person name="Ahrendt S.R."/>
            <person name="Quandt C.A."/>
            <person name="Ciobanu D."/>
            <person name="Clum A."/>
            <person name="Salamov A."/>
            <person name="Andreopoulos B."/>
            <person name="Cheng J.F."/>
            <person name="Woyke T."/>
            <person name="Pelin A."/>
            <person name="Henrissat B."/>
            <person name="Reynolds N.K."/>
            <person name="Benny G.L."/>
            <person name="Smith M.E."/>
            <person name="James T.Y."/>
            <person name="Grigoriev I.V."/>
        </authorList>
    </citation>
    <scope>NUCLEOTIDE SEQUENCE [LARGE SCALE GENOMIC DNA]</scope>
    <source>
        <strain evidence="3">RSA 1356</strain>
    </source>
</reference>
<feature type="region of interest" description="Disordered" evidence="1">
    <location>
        <begin position="298"/>
        <end position="318"/>
    </location>
</feature>
<sequence length="1509" mass="162592">MMIFQQNDSVFTEHGGVQSSEPACVTAAELSVLSEADVHAYVASEETVHADAGADMAALADTILPEHVPLPLSRPDSPATCTEEGDQDISFQSDMLTPLAPHEVASSDAMSAGDDVWPALTESANEIPANAMHVCPSTDKSPVLEDASVDTQPGIEPNASQEERPDHLEQTDLACVTLLLTASSDAGSESELATSNDSVLSISLDDIVESSHALATSQPELPAYSDAGSEELVDRCGNPDAAECTDHAVSFDGTNDSTLDVMCESAITESLSPCNADVTVHSTNAFCENDDAADAAPVSNADRSLDCDSKAEVADTPNGAELLERLPAEESSDSGPASGSILDACESAVVDILPANETGNAVLTEETKLVDVDNTADDDNGSSLCCTTSATPESEPTLVKVEEATSVDTPCVLEEESTLLAEDATHASERAHNDTNMMADHASIDLPSAGVTAEDLDDLQVLQNADDTFVCPSSSQSADDPCDDQETANEARGIPADVALVFANVEDEEHTPTVSGELLLHEHTVAHEQTAVNDVDSMCMLGGGSYAYEITADDSYQENYPSELSALTATNEAEMVAESGDSLPPLPPKYGKHLEAPAAFSSEPAGHGQTAHFPSYYGSCGMVKTASWRSFMSESGASWCGSEDTVRGSEDSFSVPSRRVSSGKAAREEQLLRLRVATWNCRPLSPTILARVARFATDQVTLALLGTCRALYQSITGAKEDARWRHSYAAHYPATDDEKEWLRWCTLLFDQRRKAGLTYMSPISSHSVSAEEELNDDVQSHWYRIYQIRRQLELNWCHGHSVSHVIQLPEFAHEGLEFSTAQRQSTALAAPEQLISSEPDTLVEVLVANVWGAVVRVGCRYNDSVSNVGENAEYCETAAHDTRGESKHASMATANPVWRGDNYSMVTSEDDEQDVTAEQTSLQDVILPSTAHSDDDPEENPAEMLASDRADGGEDEGDTADIESDWEDRGGRTHRRRRSGLSASALRYTDTADLREADERAAQSIDAKTGCQHNSPMDRFYLIATLPCGSWPAYVPIPLPFTSSTAVDVDEAFLDRDVVVISYRPYVAESRSRHVSLGDIFGSSGDELDPIDILGDDMDLPDTDAMQPTTCIWRVRDLHATGAAIELPDIQAQELCDGWLLGTRFQPAELGGAVSRCIIDLISGINGMPRVHTLTGPMQACHLVSAPSQADDMWLLSGTSSKSQAQAKKHDGNAASDSTPATRQIRVFKCDIANAQVQYELIEITSSTAGALHGRQKQDTRTDFGCNPGLQQYSGGSVDDSSADVCDVNADLDYEKKAGSDRSIRILRKGQHQLMRAPSWLTGDMTCARSIGRQRTLIHPLYADPDQPTWLCVLNLAGHGRLQWERARPGVNDIRAVPGFDLIALHDDDGWALTGAYTGMDVAYAYARQFSRGGSMPHPPEAILGRLHWGESWYAPGNSDDVDSNSAQVRRLSDNAAAYELVDGVTGRRRGVFPLRPARGRRFWTSATQAIVWEAHAPGFLTLLDFGGV</sequence>
<evidence type="ECO:0000313" key="3">
    <source>
        <dbReference type="Proteomes" id="UP000271241"/>
    </source>
</evidence>
<name>A0A4P9XHL4_9FUNG</name>
<feature type="region of interest" description="Disordered" evidence="1">
    <location>
        <begin position="1200"/>
        <end position="1220"/>
    </location>
</feature>
<proteinExistence type="predicted"/>
<dbReference type="OrthoDB" id="5595036at2759"/>
<feature type="compositionally biased region" description="Acidic residues" evidence="1">
    <location>
        <begin position="953"/>
        <end position="966"/>
    </location>
</feature>
<evidence type="ECO:0000256" key="1">
    <source>
        <dbReference type="SAM" id="MobiDB-lite"/>
    </source>
</evidence>
<dbReference type="EMBL" id="KZ993264">
    <property type="protein sequence ID" value="RKP05107.1"/>
    <property type="molecule type" value="Genomic_DNA"/>
</dbReference>
<feature type="compositionally biased region" description="Basic and acidic residues" evidence="1">
    <location>
        <begin position="303"/>
        <end position="313"/>
    </location>
</feature>
<keyword evidence="3" id="KW-1185">Reference proteome</keyword>
<organism evidence="2 3">
    <name type="scientific">Thamnocephalis sphaerospora</name>
    <dbReference type="NCBI Taxonomy" id="78915"/>
    <lineage>
        <taxon>Eukaryota</taxon>
        <taxon>Fungi</taxon>
        <taxon>Fungi incertae sedis</taxon>
        <taxon>Zoopagomycota</taxon>
        <taxon>Zoopagomycotina</taxon>
        <taxon>Zoopagomycetes</taxon>
        <taxon>Zoopagales</taxon>
        <taxon>Sigmoideomycetaceae</taxon>
        <taxon>Thamnocephalis</taxon>
    </lineage>
</organism>
<dbReference type="Proteomes" id="UP000271241">
    <property type="component" value="Unassembled WGS sequence"/>
</dbReference>
<protein>
    <submittedName>
        <fullName evidence="2">Uncharacterized protein</fullName>
    </submittedName>
</protein>